<dbReference type="Proteomes" id="UP000790709">
    <property type="component" value="Unassembled WGS sequence"/>
</dbReference>
<protein>
    <submittedName>
        <fullName evidence="1">Uncharacterized protein</fullName>
    </submittedName>
</protein>
<dbReference type="EMBL" id="MU266789">
    <property type="protein sequence ID" value="KAH7918414.1"/>
    <property type="molecule type" value="Genomic_DNA"/>
</dbReference>
<gene>
    <name evidence="1" type="ORF">BV22DRAFT_1024629</name>
</gene>
<name>A0ACB8AZ35_9AGAM</name>
<accession>A0ACB8AZ35</accession>
<proteinExistence type="predicted"/>
<sequence length="131" mass="14614">MREGKEDRTLKYYLGSGEDHTVYEGELVGMLLAMELLRTERHRVGSIAIGIDNQAAIRAAINQKMSPGHYILDYFDKALTRALNKHGLEHITVRWTPGHIGIEGNEKADTLAKEAARGDSSETSNLPLQLR</sequence>
<evidence type="ECO:0000313" key="2">
    <source>
        <dbReference type="Proteomes" id="UP000790709"/>
    </source>
</evidence>
<feature type="non-terminal residue" evidence="1">
    <location>
        <position position="131"/>
    </location>
</feature>
<comment type="caution">
    <text evidence="1">The sequence shown here is derived from an EMBL/GenBank/DDBJ whole genome shotgun (WGS) entry which is preliminary data.</text>
</comment>
<keyword evidence="2" id="KW-1185">Reference proteome</keyword>
<evidence type="ECO:0000313" key="1">
    <source>
        <dbReference type="EMBL" id="KAH7918414.1"/>
    </source>
</evidence>
<organism evidence="1 2">
    <name type="scientific">Leucogyrophana mollusca</name>
    <dbReference type="NCBI Taxonomy" id="85980"/>
    <lineage>
        <taxon>Eukaryota</taxon>
        <taxon>Fungi</taxon>
        <taxon>Dikarya</taxon>
        <taxon>Basidiomycota</taxon>
        <taxon>Agaricomycotina</taxon>
        <taxon>Agaricomycetes</taxon>
        <taxon>Agaricomycetidae</taxon>
        <taxon>Boletales</taxon>
        <taxon>Boletales incertae sedis</taxon>
        <taxon>Leucogyrophana</taxon>
    </lineage>
</organism>
<reference evidence="1" key="1">
    <citation type="journal article" date="2021" name="New Phytol.">
        <title>Evolutionary innovations through gain and loss of genes in the ectomycorrhizal Boletales.</title>
        <authorList>
            <person name="Wu G."/>
            <person name="Miyauchi S."/>
            <person name="Morin E."/>
            <person name="Kuo A."/>
            <person name="Drula E."/>
            <person name="Varga T."/>
            <person name="Kohler A."/>
            <person name="Feng B."/>
            <person name="Cao Y."/>
            <person name="Lipzen A."/>
            <person name="Daum C."/>
            <person name="Hundley H."/>
            <person name="Pangilinan J."/>
            <person name="Johnson J."/>
            <person name="Barry K."/>
            <person name="LaButti K."/>
            <person name="Ng V."/>
            <person name="Ahrendt S."/>
            <person name="Min B."/>
            <person name="Choi I.G."/>
            <person name="Park H."/>
            <person name="Plett J.M."/>
            <person name="Magnuson J."/>
            <person name="Spatafora J.W."/>
            <person name="Nagy L.G."/>
            <person name="Henrissat B."/>
            <person name="Grigoriev I.V."/>
            <person name="Yang Z.L."/>
            <person name="Xu J."/>
            <person name="Martin F.M."/>
        </authorList>
    </citation>
    <scope>NUCLEOTIDE SEQUENCE</scope>
    <source>
        <strain evidence="1">KUC20120723A-06</strain>
    </source>
</reference>